<proteinExistence type="predicted"/>
<comment type="caution">
    <text evidence="1">The sequence shown here is derived from an EMBL/GenBank/DDBJ whole genome shotgun (WGS) entry which is preliminary data.</text>
</comment>
<evidence type="ECO:0000313" key="2">
    <source>
        <dbReference type="Proteomes" id="UP000790377"/>
    </source>
</evidence>
<dbReference type="Proteomes" id="UP000790377">
    <property type="component" value="Unassembled WGS sequence"/>
</dbReference>
<accession>A0ACB7ZUC9</accession>
<dbReference type="EMBL" id="MU268682">
    <property type="protein sequence ID" value="KAH7903943.1"/>
    <property type="molecule type" value="Genomic_DNA"/>
</dbReference>
<keyword evidence="2" id="KW-1185">Reference proteome</keyword>
<organism evidence="1 2">
    <name type="scientific">Hygrophoropsis aurantiaca</name>
    <dbReference type="NCBI Taxonomy" id="72124"/>
    <lineage>
        <taxon>Eukaryota</taxon>
        <taxon>Fungi</taxon>
        <taxon>Dikarya</taxon>
        <taxon>Basidiomycota</taxon>
        <taxon>Agaricomycotina</taxon>
        <taxon>Agaricomycetes</taxon>
        <taxon>Agaricomycetidae</taxon>
        <taxon>Boletales</taxon>
        <taxon>Coniophorineae</taxon>
        <taxon>Hygrophoropsidaceae</taxon>
        <taxon>Hygrophoropsis</taxon>
    </lineage>
</organism>
<reference evidence="1" key="1">
    <citation type="journal article" date="2021" name="New Phytol.">
        <title>Evolutionary innovations through gain and loss of genes in the ectomycorrhizal Boletales.</title>
        <authorList>
            <person name="Wu G."/>
            <person name="Miyauchi S."/>
            <person name="Morin E."/>
            <person name="Kuo A."/>
            <person name="Drula E."/>
            <person name="Varga T."/>
            <person name="Kohler A."/>
            <person name="Feng B."/>
            <person name="Cao Y."/>
            <person name="Lipzen A."/>
            <person name="Daum C."/>
            <person name="Hundley H."/>
            <person name="Pangilinan J."/>
            <person name="Johnson J."/>
            <person name="Barry K."/>
            <person name="LaButti K."/>
            <person name="Ng V."/>
            <person name="Ahrendt S."/>
            <person name="Min B."/>
            <person name="Choi I.G."/>
            <person name="Park H."/>
            <person name="Plett J.M."/>
            <person name="Magnuson J."/>
            <person name="Spatafora J.W."/>
            <person name="Nagy L.G."/>
            <person name="Henrissat B."/>
            <person name="Grigoriev I.V."/>
            <person name="Yang Z.L."/>
            <person name="Xu J."/>
            <person name="Martin F.M."/>
        </authorList>
    </citation>
    <scope>NUCLEOTIDE SEQUENCE</scope>
    <source>
        <strain evidence="1">ATCC 28755</strain>
    </source>
</reference>
<name>A0ACB7ZUC9_9AGAM</name>
<evidence type="ECO:0000313" key="1">
    <source>
        <dbReference type="EMBL" id="KAH7903943.1"/>
    </source>
</evidence>
<sequence>MSTAFFNTMASESKRQKESHPPEVEVLIVRLAHFYERAHTSVEAIRPVETEALKAVYDEVVREEWYQTVRSVPRTLEERAEFFARCDAMLEWQPGTPEQHWKVILACMAAIRAMLAPDSELSKHPDAGYIMGVAHARSYEKIIKRIPMQAPSSSAFFPTPDMPLHFRTSLSPMVSYSYPPNTVDDSTLPGTDDVTVFEPFRCFNADTKREEEITVVDFGTSYMVGGLYYEISTAWEGHPDDGQVYKISGKEMRVLWAARLPDGDDEW</sequence>
<gene>
    <name evidence="1" type="ORF">BJ138DRAFT_1167368</name>
</gene>
<protein>
    <submittedName>
        <fullName evidence="1">Uncharacterized protein</fullName>
    </submittedName>
</protein>